<accession>A0A645GW86</accession>
<reference evidence="1" key="1">
    <citation type="submission" date="2019-08" db="EMBL/GenBank/DDBJ databases">
        <authorList>
            <person name="Kucharzyk K."/>
            <person name="Murdoch R.W."/>
            <person name="Higgins S."/>
            <person name="Loffler F."/>
        </authorList>
    </citation>
    <scope>NUCLEOTIDE SEQUENCE</scope>
</reference>
<dbReference type="EMBL" id="VSSQ01080982">
    <property type="protein sequence ID" value="MPN30019.1"/>
    <property type="molecule type" value="Genomic_DNA"/>
</dbReference>
<protein>
    <submittedName>
        <fullName evidence="1">Uncharacterized protein</fullName>
    </submittedName>
</protein>
<name>A0A645GW86_9ZZZZ</name>
<comment type="caution">
    <text evidence="1">The sequence shown here is derived from an EMBL/GenBank/DDBJ whole genome shotgun (WGS) entry which is preliminary data.</text>
</comment>
<organism evidence="1">
    <name type="scientific">bioreactor metagenome</name>
    <dbReference type="NCBI Taxonomy" id="1076179"/>
    <lineage>
        <taxon>unclassified sequences</taxon>
        <taxon>metagenomes</taxon>
        <taxon>ecological metagenomes</taxon>
    </lineage>
</organism>
<proteinExistence type="predicted"/>
<dbReference type="AlphaFoldDB" id="A0A645GW86"/>
<evidence type="ECO:0000313" key="1">
    <source>
        <dbReference type="EMBL" id="MPN30019.1"/>
    </source>
</evidence>
<gene>
    <name evidence="1" type="ORF">SDC9_177476</name>
</gene>
<sequence>MCVVCAEERGVFPVFAYPRRCLFKNELLCSCYAYVAGRVGSCLKYKLHAEVFAGLLHDEAASSECFVAHVTGEGDMDKSVASEFFCCVDDEIAAGDEVRIDRKVCDR</sequence>